<dbReference type="InterPro" id="IPR029058">
    <property type="entry name" value="AB_hydrolase_fold"/>
</dbReference>
<dbReference type="Pfam" id="PF00561">
    <property type="entry name" value="Abhydrolase_1"/>
    <property type="match status" value="1"/>
</dbReference>
<dbReference type="EMBL" id="CAESAL010000136">
    <property type="protein sequence ID" value="CAB4346961.1"/>
    <property type="molecule type" value="Genomic_DNA"/>
</dbReference>
<evidence type="ECO:0000256" key="1">
    <source>
        <dbReference type="ARBA" id="ARBA00022679"/>
    </source>
</evidence>
<organism evidence="3">
    <name type="scientific">freshwater metagenome</name>
    <dbReference type="NCBI Taxonomy" id="449393"/>
    <lineage>
        <taxon>unclassified sequences</taxon>
        <taxon>metagenomes</taxon>
        <taxon>ecological metagenomes</taxon>
    </lineage>
</organism>
<dbReference type="PANTHER" id="PTHR32268:SF11">
    <property type="entry name" value="HOMOSERINE O-ACETYLTRANSFERASE"/>
    <property type="match status" value="1"/>
</dbReference>
<dbReference type="SUPFAM" id="SSF53474">
    <property type="entry name" value="alpha/beta-Hydrolases"/>
    <property type="match status" value="1"/>
</dbReference>
<reference evidence="3" key="1">
    <citation type="submission" date="2020-05" db="EMBL/GenBank/DDBJ databases">
        <authorList>
            <person name="Chiriac C."/>
            <person name="Salcher M."/>
            <person name="Ghai R."/>
            <person name="Kavagutti S V."/>
        </authorList>
    </citation>
    <scope>NUCLEOTIDE SEQUENCE</scope>
</reference>
<evidence type="ECO:0000259" key="2">
    <source>
        <dbReference type="Pfam" id="PF00561"/>
    </source>
</evidence>
<dbReference type="AlphaFoldDB" id="A0A6J5ZX42"/>
<evidence type="ECO:0000313" key="3">
    <source>
        <dbReference type="EMBL" id="CAB4346961.1"/>
    </source>
</evidence>
<accession>A0A6J5ZX42</accession>
<dbReference type="NCBIfam" id="TIGR01392">
    <property type="entry name" value="homoserO_Ac_trn"/>
    <property type="match status" value="1"/>
</dbReference>
<name>A0A6J5ZX42_9ZZZZ</name>
<dbReference type="GO" id="GO:0004414">
    <property type="term" value="F:homoserine O-acetyltransferase activity"/>
    <property type="evidence" value="ECO:0007669"/>
    <property type="project" value="TreeGrafter"/>
</dbReference>
<dbReference type="NCBIfam" id="NF001209">
    <property type="entry name" value="PRK00175.1"/>
    <property type="match status" value="1"/>
</dbReference>
<dbReference type="Gene3D" id="1.10.1740.110">
    <property type="match status" value="1"/>
</dbReference>
<gene>
    <name evidence="3" type="ORF">UFOPK3331_02053</name>
</gene>
<protein>
    <submittedName>
        <fullName evidence="3">Unannotated protein</fullName>
    </submittedName>
</protein>
<dbReference type="InterPro" id="IPR000073">
    <property type="entry name" value="AB_hydrolase_1"/>
</dbReference>
<dbReference type="Gene3D" id="3.40.50.1820">
    <property type="entry name" value="alpha/beta hydrolase"/>
    <property type="match status" value="1"/>
</dbReference>
<keyword evidence="1" id="KW-0808">Transferase</keyword>
<dbReference type="PIRSF" id="PIRSF000443">
    <property type="entry name" value="Homoser_Ac_trans"/>
    <property type="match status" value="1"/>
</dbReference>
<dbReference type="HAMAP" id="MF_00296">
    <property type="entry name" value="MetX_acyltransf"/>
    <property type="match status" value="1"/>
</dbReference>
<dbReference type="InterPro" id="IPR008220">
    <property type="entry name" value="HAT_MetX-like"/>
</dbReference>
<dbReference type="GO" id="GO:0009092">
    <property type="term" value="P:homoserine metabolic process"/>
    <property type="evidence" value="ECO:0007669"/>
    <property type="project" value="TreeGrafter"/>
</dbReference>
<proteinExistence type="inferred from homology"/>
<dbReference type="PANTHER" id="PTHR32268">
    <property type="entry name" value="HOMOSERINE O-ACETYLTRANSFERASE"/>
    <property type="match status" value="1"/>
</dbReference>
<feature type="domain" description="AB hydrolase-1" evidence="2">
    <location>
        <begin position="68"/>
        <end position="379"/>
    </location>
</feature>
<sequence>MTEVNVRAPLSVEPLPASGAWQPGDPVGQRRFVAFDVNRKFQLEGGGSLKGVTVAYETWGELNADASNAILVCHALTGDSHAAGPSGPGHPTDGWWDPLIGPGRAIDTNQYFVVCTNVLGGCQGTTGPSSVDPDTGRRYGSSFPVVTIRDIVRTQAAVADELGIAKWFSVIGGSMGGMQVLEWGIMYPDRVRSLAPLASCVAASAFQIGQSSVQRSTIVLDPKWNGGDYYDAAPNEGPHFGLGLAREQATLTYQSEELIDVKQGRHEKDVMDRGFAPWQRFAVEGYLDYQAEKLIRRFDANSYLVINKAMDLHDVGRGRGGLQRALARLSAPVLTLSISSDGLYPTRQQQFLHDEIVSNGGSSRHEIIHSKAGHDGFLTEHQAVGAALKPFLAEIETNLKNS</sequence>
<dbReference type="GO" id="GO:0009086">
    <property type="term" value="P:methionine biosynthetic process"/>
    <property type="evidence" value="ECO:0007669"/>
    <property type="project" value="TreeGrafter"/>
</dbReference>